<dbReference type="VEuPathDB" id="FungiDB:MAPG_11936"/>
<dbReference type="AlphaFoldDB" id="A0A0C4EGI5"/>
<organism evidence="2 3">
    <name type="scientific">Magnaporthiopsis poae (strain ATCC 64411 / 73-15)</name>
    <name type="common">Kentucky bluegrass fungus</name>
    <name type="synonym">Magnaporthe poae</name>
    <dbReference type="NCBI Taxonomy" id="644358"/>
    <lineage>
        <taxon>Eukaryota</taxon>
        <taxon>Fungi</taxon>
        <taxon>Dikarya</taxon>
        <taxon>Ascomycota</taxon>
        <taxon>Pezizomycotina</taxon>
        <taxon>Sordariomycetes</taxon>
        <taxon>Sordariomycetidae</taxon>
        <taxon>Magnaporthales</taxon>
        <taxon>Magnaporthaceae</taxon>
        <taxon>Magnaporthiopsis</taxon>
    </lineage>
</organism>
<gene>
    <name evidence="1" type="ORF">MAPG_11936</name>
</gene>
<dbReference type="OrthoDB" id="263957at2759"/>
<evidence type="ECO:0000313" key="3">
    <source>
        <dbReference type="Proteomes" id="UP000011715"/>
    </source>
</evidence>
<keyword evidence="3" id="KW-1185">Reference proteome</keyword>
<reference evidence="2" key="5">
    <citation type="submission" date="2015-06" db="UniProtKB">
        <authorList>
            <consortium name="EnsemblFungi"/>
        </authorList>
    </citation>
    <scope>IDENTIFICATION</scope>
    <source>
        <strain evidence="2">ATCC 64411</strain>
    </source>
</reference>
<accession>A0A0C4EGI5</accession>
<protein>
    <submittedName>
        <fullName evidence="1 2">Uncharacterized protein</fullName>
    </submittedName>
</protein>
<reference evidence="1" key="3">
    <citation type="submission" date="2011-03" db="EMBL/GenBank/DDBJ databases">
        <title>Annotation of Magnaporthe poae ATCC 64411.</title>
        <authorList>
            <person name="Ma L.-J."/>
            <person name="Dead R."/>
            <person name="Young S.K."/>
            <person name="Zeng Q."/>
            <person name="Gargeya S."/>
            <person name="Fitzgerald M."/>
            <person name="Haas B."/>
            <person name="Abouelleil A."/>
            <person name="Alvarado L."/>
            <person name="Arachchi H.M."/>
            <person name="Berlin A."/>
            <person name="Brown A."/>
            <person name="Chapman S.B."/>
            <person name="Chen Z."/>
            <person name="Dunbar C."/>
            <person name="Freedman E."/>
            <person name="Gearin G."/>
            <person name="Gellesch M."/>
            <person name="Goldberg J."/>
            <person name="Griggs A."/>
            <person name="Gujja S."/>
            <person name="Heiman D."/>
            <person name="Howarth C."/>
            <person name="Larson L."/>
            <person name="Lui A."/>
            <person name="MacDonald P.J.P."/>
            <person name="Mehta T."/>
            <person name="Montmayeur A."/>
            <person name="Murphy C."/>
            <person name="Neiman D."/>
            <person name="Pearson M."/>
            <person name="Priest M."/>
            <person name="Roberts A."/>
            <person name="Saif S."/>
            <person name="Shea T."/>
            <person name="Shenoy N."/>
            <person name="Sisk P."/>
            <person name="Stolte C."/>
            <person name="Sykes S."/>
            <person name="Yandava C."/>
            <person name="Wortman J."/>
            <person name="Nusbaum C."/>
            <person name="Birren B."/>
        </authorList>
    </citation>
    <scope>NUCLEOTIDE SEQUENCE</scope>
    <source>
        <strain evidence="1">ATCC 64411</strain>
    </source>
</reference>
<reference evidence="3" key="1">
    <citation type="submission" date="2010-05" db="EMBL/GenBank/DDBJ databases">
        <title>The genome sequence of Magnaporthe poae strain ATCC 64411.</title>
        <authorList>
            <person name="Ma L.-J."/>
            <person name="Dead R."/>
            <person name="Young S."/>
            <person name="Zeng Q."/>
            <person name="Koehrsen M."/>
            <person name="Alvarado L."/>
            <person name="Berlin A."/>
            <person name="Chapman S.B."/>
            <person name="Chen Z."/>
            <person name="Freedman E."/>
            <person name="Gellesch M."/>
            <person name="Goldberg J."/>
            <person name="Griggs A."/>
            <person name="Gujja S."/>
            <person name="Heilman E.R."/>
            <person name="Heiman D."/>
            <person name="Hepburn T."/>
            <person name="Howarth C."/>
            <person name="Jen D."/>
            <person name="Larson L."/>
            <person name="Mehta T."/>
            <person name="Neiman D."/>
            <person name="Pearson M."/>
            <person name="Roberts A."/>
            <person name="Saif S."/>
            <person name="Shea T."/>
            <person name="Shenoy N."/>
            <person name="Sisk P."/>
            <person name="Stolte C."/>
            <person name="Sykes S."/>
            <person name="Walk T."/>
            <person name="White J."/>
            <person name="Yandava C."/>
            <person name="Haas B."/>
            <person name="Nusbaum C."/>
            <person name="Birren B."/>
        </authorList>
    </citation>
    <scope>NUCLEOTIDE SEQUENCE [LARGE SCALE GENOMIC DNA]</scope>
    <source>
        <strain evidence="3">ATCC 64411 / 73-15</strain>
    </source>
</reference>
<dbReference type="EnsemblFungi" id="MAPG_11936T0">
    <property type="protein sequence ID" value="MAPG_11936T0"/>
    <property type="gene ID" value="MAPG_11936"/>
</dbReference>
<reference evidence="1" key="2">
    <citation type="submission" date="2010-05" db="EMBL/GenBank/DDBJ databases">
        <title>The Genome Sequence of Magnaporthe poae strain ATCC 64411.</title>
        <authorList>
            <consortium name="The Broad Institute Genome Sequencing Platform"/>
            <consortium name="Broad Institute Genome Sequencing Center for Infectious Disease"/>
            <person name="Ma L.-J."/>
            <person name="Dead R."/>
            <person name="Young S."/>
            <person name="Zeng Q."/>
            <person name="Koehrsen M."/>
            <person name="Alvarado L."/>
            <person name="Berlin A."/>
            <person name="Chapman S.B."/>
            <person name="Chen Z."/>
            <person name="Freedman E."/>
            <person name="Gellesch M."/>
            <person name="Goldberg J."/>
            <person name="Griggs A."/>
            <person name="Gujja S."/>
            <person name="Heilman E.R."/>
            <person name="Heiman D."/>
            <person name="Hepburn T."/>
            <person name="Howarth C."/>
            <person name="Jen D."/>
            <person name="Larson L."/>
            <person name="Mehta T."/>
            <person name="Neiman D."/>
            <person name="Pearson M."/>
            <person name="Roberts A."/>
            <person name="Saif S."/>
            <person name="Shea T."/>
            <person name="Shenoy N."/>
            <person name="Sisk P."/>
            <person name="Stolte C."/>
            <person name="Sykes S."/>
            <person name="Walk T."/>
            <person name="White J."/>
            <person name="Yandava C."/>
            <person name="Haas B."/>
            <person name="Nusbaum C."/>
            <person name="Birren B."/>
        </authorList>
    </citation>
    <scope>NUCLEOTIDE SEQUENCE</scope>
    <source>
        <strain evidence="1">ATCC 64411</strain>
    </source>
</reference>
<dbReference type="EMBL" id="GL877049">
    <property type="protein sequence ID" value="KLU92993.1"/>
    <property type="molecule type" value="Genomic_DNA"/>
</dbReference>
<evidence type="ECO:0000313" key="1">
    <source>
        <dbReference type="EMBL" id="KLU92993.1"/>
    </source>
</evidence>
<dbReference type="Proteomes" id="UP000011715">
    <property type="component" value="Unassembled WGS sequence"/>
</dbReference>
<dbReference type="EMBL" id="ADBL01002981">
    <property type="status" value="NOT_ANNOTATED_CDS"/>
    <property type="molecule type" value="Genomic_DNA"/>
</dbReference>
<sequence length="85" mass="9725">MGLLKSEAVEDGVRGRVYSVMRFPLNVFVVVAHGLDEEGDMHRFRVFTTDGNTWYATWEKRAFKADEGVWPDRWFGDVKGLASVD</sequence>
<evidence type="ECO:0000313" key="2">
    <source>
        <dbReference type="EnsemblFungi" id="MAPG_11936T0"/>
    </source>
</evidence>
<name>A0A0C4EGI5_MAGP6</name>
<reference evidence="2" key="4">
    <citation type="journal article" date="2015" name="G3 (Bethesda)">
        <title>Genome sequences of three phytopathogenic species of the Magnaporthaceae family of fungi.</title>
        <authorList>
            <person name="Okagaki L.H."/>
            <person name="Nunes C.C."/>
            <person name="Sailsbery J."/>
            <person name="Clay B."/>
            <person name="Brown D."/>
            <person name="John T."/>
            <person name="Oh Y."/>
            <person name="Young N."/>
            <person name="Fitzgerald M."/>
            <person name="Haas B.J."/>
            <person name="Zeng Q."/>
            <person name="Young S."/>
            <person name="Adiconis X."/>
            <person name="Fan L."/>
            <person name="Levin J.Z."/>
            <person name="Mitchell T.K."/>
            <person name="Okubara P.A."/>
            <person name="Farman M.L."/>
            <person name="Kohn L.M."/>
            <person name="Birren B."/>
            <person name="Ma L.-J."/>
            <person name="Dean R.A."/>
        </authorList>
    </citation>
    <scope>NUCLEOTIDE SEQUENCE</scope>
    <source>
        <strain evidence="2">ATCC 64411 / 73-15</strain>
    </source>
</reference>
<proteinExistence type="predicted"/>